<evidence type="ECO:0000256" key="3">
    <source>
        <dbReference type="ARBA" id="ARBA00022679"/>
    </source>
</evidence>
<dbReference type="HAMAP" id="MF_00038">
    <property type="entry name" value="MraY"/>
    <property type="match status" value="1"/>
</dbReference>
<feature type="binding site" evidence="9">
    <location>
        <position position="193"/>
    </location>
    <ligand>
        <name>Mg(2+)</name>
        <dbReference type="ChEBI" id="CHEBI:18420"/>
    </ligand>
</feature>
<evidence type="ECO:0000313" key="10">
    <source>
        <dbReference type="EMBL" id="HGE98680.1"/>
    </source>
</evidence>
<evidence type="ECO:0000256" key="6">
    <source>
        <dbReference type="ARBA" id="ARBA00023136"/>
    </source>
</evidence>
<comment type="similarity">
    <text evidence="2 7">Belongs to the glycosyltransferase 4 family. MraY subfamily.</text>
</comment>
<dbReference type="GO" id="GO:0008963">
    <property type="term" value="F:phospho-N-acetylmuramoyl-pentapeptide-transferase activity"/>
    <property type="evidence" value="ECO:0007669"/>
    <property type="project" value="UniProtKB-UniRule"/>
</dbReference>
<dbReference type="EMBL" id="DTMQ01000009">
    <property type="protein sequence ID" value="HGE98680.1"/>
    <property type="molecule type" value="Genomic_DNA"/>
</dbReference>
<feature type="transmembrane region" description="Helical" evidence="7">
    <location>
        <begin position="240"/>
        <end position="257"/>
    </location>
</feature>
<comment type="caution">
    <text evidence="10">The sequence shown here is derived from an EMBL/GenBank/DDBJ whole genome shotgun (WGS) entry which is preliminary data.</text>
</comment>
<evidence type="ECO:0000256" key="2">
    <source>
        <dbReference type="ARBA" id="ARBA00005583"/>
    </source>
</evidence>
<feature type="transmembrane region" description="Helical" evidence="7">
    <location>
        <begin position="164"/>
        <end position="188"/>
    </location>
</feature>
<dbReference type="InterPro" id="IPR000715">
    <property type="entry name" value="Glycosyl_transferase_4"/>
</dbReference>
<accession>A0A7C3Z103</accession>
<name>A0A7C3Z103_UNCW3</name>
<feature type="binding site" evidence="9">
    <location>
        <position position="268"/>
    </location>
    <ligand>
        <name>Mg(2+)</name>
        <dbReference type="ChEBI" id="CHEBI:18420"/>
    </ligand>
</feature>
<keyword evidence="4 7" id="KW-0812">Transmembrane</keyword>
<dbReference type="PANTHER" id="PTHR22926">
    <property type="entry name" value="PHOSPHO-N-ACETYLMURAMOYL-PENTAPEPTIDE-TRANSFERASE"/>
    <property type="match status" value="1"/>
</dbReference>
<keyword evidence="5 7" id="KW-1133">Transmembrane helix</keyword>
<comment type="function">
    <text evidence="7">Catalyzes the initial step of the lipid cycle reactions in the biosynthesis of the cell wall peptidoglycan: transfers peptidoglycan precursor phospho-MurNAc-pentapeptide from UDP-MurNAc-pentapeptide onto the lipid carrier undecaprenyl phosphate, yielding undecaprenyl-pyrophosphoryl-MurNAc-pentapeptide, known as lipid I.</text>
</comment>
<keyword evidence="6 7" id="KW-0472">Membrane</keyword>
<evidence type="ECO:0000256" key="1">
    <source>
        <dbReference type="ARBA" id="ARBA00004141"/>
    </source>
</evidence>
<sequence>MLYLLLAPLRRYWIIFNLFRYITFRSFLAGATAIILVLSLYRLFAEFLKRFGIGQKVREDVLPHHRNKTGIPTMGGILINLAILFSLFLFADLSNRYIQLSLLILFWLGALGFFDDFIKVKRNKPSGLRKRTKFFFQFLLALIVALILYFFPTAGPLRSKTNFLLFKNIVIDFGIFYIPFVMLFLVGITNAVNFADGLDGLSSGLCGITAGVYAILGYITGHSKMAGYLNLLHIPDAGEVSVVALSIVGAVLGFLWFNSYPAEIFMGDTGSLPLGGLLGFLAIAAKQEILFLLAGGVFLLEIGSVVLQVIYFRLTKGKRIFLMTPLHHHFEKKNWPEPKIVQRFYIIAILLGFLALATLKIR</sequence>
<dbReference type="AlphaFoldDB" id="A0A7C3Z103"/>
<dbReference type="GO" id="GO:0005886">
    <property type="term" value="C:plasma membrane"/>
    <property type="evidence" value="ECO:0007669"/>
    <property type="project" value="UniProtKB-SubCell"/>
</dbReference>
<keyword evidence="7" id="KW-1003">Cell membrane</keyword>
<feature type="transmembrane region" description="Helical" evidence="7">
    <location>
        <begin position="97"/>
        <end position="114"/>
    </location>
</feature>
<keyword evidence="7 9" id="KW-0479">Metal-binding</keyword>
<gene>
    <name evidence="7" type="primary">mraY</name>
    <name evidence="10" type="ORF">ENX07_01205</name>
</gene>
<feature type="transmembrane region" description="Helical" evidence="7">
    <location>
        <begin position="340"/>
        <end position="359"/>
    </location>
</feature>
<keyword evidence="7" id="KW-0133">Cell shape</keyword>
<feature type="transmembrane region" description="Helical" evidence="7">
    <location>
        <begin position="12"/>
        <end position="41"/>
    </location>
</feature>
<keyword evidence="7 9" id="KW-0460">Magnesium</keyword>
<evidence type="ECO:0000256" key="7">
    <source>
        <dbReference type="HAMAP-Rule" id="MF_00038"/>
    </source>
</evidence>
<dbReference type="UniPathway" id="UPA00219"/>
<dbReference type="GO" id="GO:0008360">
    <property type="term" value="P:regulation of cell shape"/>
    <property type="evidence" value="ECO:0007669"/>
    <property type="project" value="UniProtKB-KW"/>
</dbReference>
<feature type="transmembrane region" description="Helical" evidence="7">
    <location>
        <begin position="134"/>
        <end position="152"/>
    </location>
</feature>
<dbReference type="NCBIfam" id="TIGR00445">
    <property type="entry name" value="mraY"/>
    <property type="match status" value="1"/>
</dbReference>
<keyword evidence="7" id="KW-0961">Cell wall biogenesis/degradation</keyword>
<dbReference type="EC" id="2.7.8.13" evidence="7 8"/>
<proteinExistence type="inferred from homology"/>
<keyword evidence="7" id="KW-0132">Cell division</keyword>
<dbReference type="CDD" id="cd06852">
    <property type="entry name" value="GT_MraY"/>
    <property type="match status" value="1"/>
</dbReference>
<keyword evidence="7" id="KW-0573">Peptidoglycan synthesis</keyword>
<comment type="pathway">
    <text evidence="7">Cell wall biogenesis; peptidoglycan biosynthesis.</text>
</comment>
<dbReference type="InterPro" id="IPR018480">
    <property type="entry name" value="PNAcMuramoyl-5peptid_Trfase_CS"/>
</dbReference>
<evidence type="ECO:0000256" key="8">
    <source>
        <dbReference type="NCBIfam" id="TIGR00445"/>
    </source>
</evidence>
<feature type="transmembrane region" description="Helical" evidence="7">
    <location>
        <begin position="264"/>
        <end position="283"/>
    </location>
</feature>
<organism evidence="10">
    <name type="scientific">candidate division WOR-3 bacterium</name>
    <dbReference type="NCBI Taxonomy" id="2052148"/>
    <lineage>
        <taxon>Bacteria</taxon>
        <taxon>Bacteria division WOR-3</taxon>
    </lineage>
</organism>
<keyword evidence="3 7" id="KW-0808">Transferase</keyword>
<dbReference type="GO" id="GO:0046872">
    <property type="term" value="F:metal ion binding"/>
    <property type="evidence" value="ECO:0007669"/>
    <property type="project" value="UniProtKB-KW"/>
</dbReference>
<dbReference type="PROSITE" id="PS01348">
    <property type="entry name" value="MRAY_2"/>
    <property type="match status" value="1"/>
</dbReference>
<feature type="transmembrane region" description="Helical" evidence="7">
    <location>
        <begin position="289"/>
        <end position="312"/>
    </location>
</feature>
<comment type="catalytic activity">
    <reaction evidence="7">
        <text>UDP-N-acetyl-alpha-D-muramoyl-L-alanyl-gamma-D-glutamyl-meso-2,6-diaminopimeloyl-D-alanyl-D-alanine + di-trans,octa-cis-undecaprenyl phosphate = di-trans,octa-cis-undecaprenyl diphospho-N-acetyl-alpha-D-muramoyl-L-alanyl-D-glutamyl-meso-2,6-diaminopimeloyl-D-alanyl-D-alanine + UMP</text>
        <dbReference type="Rhea" id="RHEA:28386"/>
        <dbReference type="ChEBI" id="CHEBI:57865"/>
        <dbReference type="ChEBI" id="CHEBI:60392"/>
        <dbReference type="ChEBI" id="CHEBI:61386"/>
        <dbReference type="ChEBI" id="CHEBI:61387"/>
        <dbReference type="EC" id="2.7.8.13"/>
    </reaction>
</comment>
<dbReference type="GO" id="GO:0071555">
    <property type="term" value="P:cell wall organization"/>
    <property type="evidence" value="ECO:0007669"/>
    <property type="project" value="UniProtKB-KW"/>
</dbReference>
<keyword evidence="7" id="KW-0131">Cell cycle</keyword>
<reference evidence="10" key="1">
    <citation type="journal article" date="2020" name="mSystems">
        <title>Genome- and Community-Level Interaction Insights into Carbon Utilization and Element Cycling Functions of Hydrothermarchaeota in Hydrothermal Sediment.</title>
        <authorList>
            <person name="Zhou Z."/>
            <person name="Liu Y."/>
            <person name="Xu W."/>
            <person name="Pan J."/>
            <person name="Luo Z.H."/>
            <person name="Li M."/>
        </authorList>
    </citation>
    <scope>NUCLEOTIDE SEQUENCE [LARGE SCALE GENOMIC DNA]</scope>
    <source>
        <strain evidence="10">SpSt-906</strain>
    </source>
</reference>
<protein>
    <recommendedName>
        <fullName evidence="7 8">Phospho-N-acetylmuramoyl-pentapeptide-transferase</fullName>
        <ecNumber evidence="7 8">2.7.8.13</ecNumber>
    </recommendedName>
    <alternativeName>
        <fullName evidence="7">UDP-MurNAc-pentapeptide phosphotransferase</fullName>
    </alternativeName>
</protein>
<evidence type="ECO:0000256" key="4">
    <source>
        <dbReference type="ARBA" id="ARBA00022692"/>
    </source>
</evidence>
<evidence type="ECO:0000256" key="5">
    <source>
        <dbReference type="ARBA" id="ARBA00022989"/>
    </source>
</evidence>
<dbReference type="InterPro" id="IPR003524">
    <property type="entry name" value="PNAcMuramoyl-5peptid_Trfase"/>
</dbReference>
<dbReference type="GO" id="GO:0009252">
    <property type="term" value="P:peptidoglycan biosynthetic process"/>
    <property type="evidence" value="ECO:0007669"/>
    <property type="project" value="UniProtKB-UniRule"/>
</dbReference>
<dbReference type="Pfam" id="PF00953">
    <property type="entry name" value="Glycos_transf_4"/>
    <property type="match status" value="1"/>
</dbReference>
<comment type="subcellular location">
    <subcellularLocation>
        <location evidence="7">Cell membrane</location>
        <topology evidence="7">Multi-pass membrane protein</topology>
    </subcellularLocation>
    <subcellularLocation>
        <location evidence="1">Membrane</location>
        <topology evidence="1">Multi-pass membrane protein</topology>
    </subcellularLocation>
</comment>
<dbReference type="GO" id="GO:0051301">
    <property type="term" value="P:cell division"/>
    <property type="evidence" value="ECO:0007669"/>
    <property type="project" value="UniProtKB-KW"/>
</dbReference>
<comment type="cofactor">
    <cofactor evidence="7 9">
        <name>Mg(2+)</name>
        <dbReference type="ChEBI" id="CHEBI:18420"/>
    </cofactor>
</comment>
<evidence type="ECO:0000256" key="9">
    <source>
        <dbReference type="PIRSR" id="PIRSR600715-1"/>
    </source>
</evidence>
<dbReference type="PANTHER" id="PTHR22926:SF5">
    <property type="entry name" value="PHOSPHO-N-ACETYLMURAMOYL-PENTAPEPTIDE-TRANSFERASE HOMOLOG"/>
    <property type="match status" value="1"/>
</dbReference>
<feature type="transmembrane region" description="Helical" evidence="7">
    <location>
        <begin position="200"/>
        <end position="220"/>
    </location>
</feature>
<feature type="transmembrane region" description="Helical" evidence="7">
    <location>
        <begin position="71"/>
        <end position="91"/>
    </location>
</feature>